<organism evidence="7 8">
    <name type="scientific">Kangiella spongicola</name>
    <dbReference type="NCBI Taxonomy" id="796379"/>
    <lineage>
        <taxon>Bacteria</taxon>
        <taxon>Pseudomonadati</taxon>
        <taxon>Pseudomonadota</taxon>
        <taxon>Gammaproteobacteria</taxon>
        <taxon>Kangiellales</taxon>
        <taxon>Kangiellaceae</taxon>
        <taxon>Kangiella</taxon>
    </lineage>
</organism>
<dbReference type="InterPro" id="IPR008972">
    <property type="entry name" value="Cupredoxin"/>
</dbReference>
<dbReference type="InterPro" id="IPR000923">
    <property type="entry name" value="BlueCu_1"/>
</dbReference>
<dbReference type="InterPro" id="IPR028871">
    <property type="entry name" value="BlueCu_1_BS"/>
</dbReference>
<comment type="subcellular location">
    <subcellularLocation>
        <location evidence="5">Periplasm</location>
    </subcellularLocation>
</comment>
<evidence type="ECO:0000256" key="5">
    <source>
        <dbReference type="RuleBase" id="RU363017"/>
    </source>
</evidence>
<evidence type="ECO:0000313" key="7">
    <source>
        <dbReference type="EMBL" id="PXF62613.1"/>
    </source>
</evidence>
<dbReference type="Gene3D" id="2.60.40.420">
    <property type="entry name" value="Cupredoxins - blue copper proteins"/>
    <property type="match status" value="1"/>
</dbReference>
<evidence type="ECO:0000256" key="2">
    <source>
        <dbReference type="ARBA" id="ARBA00022723"/>
    </source>
</evidence>
<evidence type="ECO:0000256" key="3">
    <source>
        <dbReference type="ARBA" id="ARBA00022982"/>
    </source>
</evidence>
<dbReference type="PROSITE" id="PS00196">
    <property type="entry name" value="COPPER_BLUE"/>
    <property type="match status" value="1"/>
</dbReference>
<evidence type="ECO:0000313" key="8">
    <source>
        <dbReference type="Proteomes" id="UP000247689"/>
    </source>
</evidence>
<sequence>MRKFLLALSLSVLAMPLFAKDVTINGNDQMQFDVSEIKVKAGEEIKLTLNHTGKLPKNVMGHNVVVLALGTDSKAFAQAAQKAKDNDYIPAGSDAVIAHTKIIGGGESDTISFTIDKAGTYDFICSFPGHSFIMKGTIVVE</sequence>
<feature type="domain" description="Blue (type 1) copper" evidence="6">
    <location>
        <begin position="22"/>
        <end position="141"/>
    </location>
</feature>
<dbReference type="Pfam" id="PF00127">
    <property type="entry name" value="Copper-bind"/>
    <property type="match status" value="1"/>
</dbReference>
<dbReference type="Proteomes" id="UP000247689">
    <property type="component" value="Unassembled WGS sequence"/>
</dbReference>
<keyword evidence="1 5" id="KW-0813">Transport</keyword>
<dbReference type="GO" id="GO:0042597">
    <property type="term" value="C:periplasmic space"/>
    <property type="evidence" value="ECO:0007669"/>
    <property type="project" value="UniProtKB-SubCell"/>
</dbReference>
<protein>
    <recommendedName>
        <fullName evidence="5">Azurin</fullName>
    </recommendedName>
</protein>
<dbReference type="OrthoDB" id="9814063at2"/>
<feature type="chain" id="PRO_5016192061" description="Azurin" evidence="5">
    <location>
        <begin position="20"/>
        <end position="141"/>
    </location>
</feature>
<dbReference type="InterPro" id="IPR050845">
    <property type="entry name" value="Cu-binding_ET"/>
</dbReference>
<dbReference type="AlphaFoldDB" id="A0A318D1E8"/>
<evidence type="ECO:0000259" key="6">
    <source>
        <dbReference type="Pfam" id="PF00127"/>
    </source>
</evidence>
<evidence type="ECO:0000256" key="4">
    <source>
        <dbReference type="ARBA" id="ARBA00023008"/>
    </source>
</evidence>
<dbReference type="RefSeq" id="WP_110201522.1">
    <property type="nucleotide sequence ID" value="NZ_QICH01000003.1"/>
</dbReference>
<dbReference type="GO" id="GO:0009055">
    <property type="term" value="F:electron transfer activity"/>
    <property type="evidence" value="ECO:0007669"/>
    <property type="project" value="InterPro"/>
</dbReference>
<dbReference type="NCBIfam" id="TIGR02695">
    <property type="entry name" value="azurin"/>
    <property type="match status" value="1"/>
</dbReference>
<dbReference type="SUPFAM" id="SSF49503">
    <property type="entry name" value="Cupredoxins"/>
    <property type="match status" value="1"/>
</dbReference>
<evidence type="ECO:0000256" key="1">
    <source>
        <dbReference type="ARBA" id="ARBA00022448"/>
    </source>
</evidence>
<comment type="caution">
    <text evidence="7">The sequence shown here is derived from an EMBL/GenBank/DDBJ whole genome shotgun (WGS) entry which is preliminary data.</text>
</comment>
<feature type="signal peptide" evidence="5">
    <location>
        <begin position="1"/>
        <end position="19"/>
    </location>
</feature>
<dbReference type="PANTHER" id="PTHR38439">
    <property type="entry name" value="AURACYANIN-B"/>
    <property type="match status" value="1"/>
</dbReference>
<gene>
    <name evidence="7" type="primary">azu</name>
    <name evidence="7" type="ORF">DL796_09780</name>
</gene>
<proteinExistence type="predicted"/>
<dbReference type="GO" id="GO:0005507">
    <property type="term" value="F:copper ion binding"/>
    <property type="evidence" value="ECO:0007669"/>
    <property type="project" value="UniProtKB-UniRule"/>
</dbReference>
<keyword evidence="5" id="KW-0732">Signal</keyword>
<keyword evidence="8" id="KW-1185">Reference proteome</keyword>
<dbReference type="EMBL" id="QICH01000003">
    <property type="protein sequence ID" value="PXF62613.1"/>
    <property type="molecule type" value="Genomic_DNA"/>
</dbReference>
<keyword evidence="4 5" id="KW-0186">Copper</keyword>
<dbReference type="CDD" id="cd13922">
    <property type="entry name" value="Azurin"/>
    <property type="match status" value="1"/>
</dbReference>
<keyword evidence="2 5" id="KW-0479">Metal-binding</keyword>
<reference evidence="7 8" key="1">
    <citation type="submission" date="2018-05" db="EMBL/GenBank/DDBJ databases">
        <title>Kangiella spongicola genome sequence.</title>
        <authorList>
            <person name="Maclea K.S."/>
            <person name="Goen A.E."/>
            <person name="Kelley C."/>
            <person name="Underriner A."/>
            <person name="Silverwood T."/>
            <person name="Trachtenberg A.M."/>
        </authorList>
    </citation>
    <scope>NUCLEOTIDE SEQUENCE [LARGE SCALE GENOMIC DNA]</scope>
    <source>
        <strain evidence="7 8">ATCC BAA-2076</strain>
    </source>
</reference>
<name>A0A318D1E8_9GAMM</name>
<accession>A0A318D1E8</accession>
<dbReference type="PANTHER" id="PTHR38439:SF2">
    <property type="entry name" value="OUTER MEMBRANE PROTEIN H.8"/>
    <property type="match status" value="1"/>
</dbReference>
<comment type="function">
    <text evidence="5">Transfers electrons from cytochrome c551 to cytochrome oxidase.</text>
</comment>
<dbReference type="InterPro" id="IPR014068">
    <property type="entry name" value="Azurin"/>
</dbReference>
<keyword evidence="3 5" id="KW-0249">Electron transport</keyword>
<keyword evidence="5" id="KW-0574">Periplasm</keyword>